<sequence>MCNCNLLLICTLVAEALAVKAALTAALSSHVRRLHVYYDCKVLIMLLKSQDQNVVLKGLLHDIRILAQSFESILYFFIPRLANNVADSLAKSALNVLRFSVFVTATE</sequence>
<dbReference type="SUPFAM" id="SSF53098">
    <property type="entry name" value="Ribonuclease H-like"/>
    <property type="match status" value="1"/>
</dbReference>
<reference evidence="3 4" key="1">
    <citation type="journal article" date="2014" name="Genome Biol.">
        <title>Transcriptome and methylome profiling reveals relics of genome dominance in the mesopolyploid Brassica oleracea.</title>
        <authorList>
            <person name="Parkin I.A."/>
            <person name="Koh C."/>
            <person name="Tang H."/>
            <person name="Robinson S.J."/>
            <person name="Kagale S."/>
            <person name="Clarke W.E."/>
            <person name="Town C.D."/>
            <person name="Nixon J."/>
            <person name="Krishnakumar V."/>
            <person name="Bidwell S.L."/>
            <person name="Denoeud F."/>
            <person name="Belcram H."/>
            <person name="Links M.G."/>
            <person name="Just J."/>
            <person name="Clarke C."/>
            <person name="Bender T."/>
            <person name="Huebert T."/>
            <person name="Mason A.S."/>
            <person name="Pires J.C."/>
            <person name="Barker G."/>
            <person name="Moore J."/>
            <person name="Walley P.G."/>
            <person name="Manoli S."/>
            <person name="Batley J."/>
            <person name="Edwards D."/>
            <person name="Nelson M.N."/>
            <person name="Wang X."/>
            <person name="Paterson A.H."/>
            <person name="King G."/>
            <person name="Bancroft I."/>
            <person name="Chalhoub B."/>
            <person name="Sharpe A.G."/>
        </authorList>
    </citation>
    <scope>NUCLEOTIDE SEQUENCE</scope>
    <source>
        <strain evidence="3 4">cv. TO1000</strain>
    </source>
</reference>
<evidence type="ECO:0000313" key="4">
    <source>
        <dbReference type="Proteomes" id="UP000032141"/>
    </source>
</evidence>
<feature type="domain" description="RNase H type-1" evidence="2">
    <location>
        <begin position="11"/>
        <end position="93"/>
    </location>
</feature>
<dbReference type="EnsemblPlants" id="Bo9g028060.1">
    <property type="protein sequence ID" value="Bo9g028060.1"/>
    <property type="gene ID" value="Bo9g028060"/>
</dbReference>
<dbReference type="PANTHER" id="PTHR47074:SF49">
    <property type="entry name" value="POLYNUCLEOTIDYL TRANSFERASE, RIBONUCLEASE H-LIKE SUPERFAMILY PROTEIN"/>
    <property type="match status" value="1"/>
</dbReference>
<dbReference type="eggNOG" id="KOG1075">
    <property type="taxonomic scope" value="Eukaryota"/>
</dbReference>
<dbReference type="InterPro" id="IPR036397">
    <property type="entry name" value="RNaseH_sf"/>
</dbReference>
<proteinExistence type="predicted"/>
<dbReference type="InterPro" id="IPR044730">
    <property type="entry name" value="RNase_H-like_dom_plant"/>
</dbReference>
<accession>A0A0D3E3L0</accession>
<feature type="chain" id="PRO_5002260305" description="RNase H type-1 domain-containing protein" evidence="1">
    <location>
        <begin position="19"/>
        <end position="107"/>
    </location>
</feature>
<dbReference type="InterPro" id="IPR012337">
    <property type="entry name" value="RNaseH-like_sf"/>
</dbReference>
<dbReference type="Pfam" id="PF13456">
    <property type="entry name" value="RVT_3"/>
    <property type="match status" value="1"/>
</dbReference>
<evidence type="ECO:0000256" key="1">
    <source>
        <dbReference type="SAM" id="SignalP"/>
    </source>
</evidence>
<dbReference type="InterPro" id="IPR002156">
    <property type="entry name" value="RNaseH_domain"/>
</dbReference>
<dbReference type="PANTHER" id="PTHR47074">
    <property type="entry name" value="BNAC02G40300D PROTEIN"/>
    <property type="match status" value="1"/>
</dbReference>
<reference evidence="3" key="2">
    <citation type="submission" date="2015-03" db="UniProtKB">
        <authorList>
            <consortium name="EnsemblPlants"/>
        </authorList>
    </citation>
    <scope>IDENTIFICATION</scope>
</reference>
<dbReference type="HOGENOM" id="CLU_000680_5_3_1"/>
<dbReference type="CDD" id="cd06222">
    <property type="entry name" value="RNase_H_like"/>
    <property type="match status" value="1"/>
</dbReference>
<dbReference type="GO" id="GO:0004523">
    <property type="term" value="F:RNA-DNA hybrid ribonuclease activity"/>
    <property type="evidence" value="ECO:0007669"/>
    <property type="project" value="InterPro"/>
</dbReference>
<evidence type="ECO:0000259" key="2">
    <source>
        <dbReference type="Pfam" id="PF13456"/>
    </source>
</evidence>
<dbReference type="Gene3D" id="3.30.420.10">
    <property type="entry name" value="Ribonuclease H-like superfamily/Ribonuclease H"/>
    <property type="match status" value="1"/>
</dbReference>
<dbReference type="InterPro" id="IPR052929">
    <property type="entry name" value="RNase_H-like_EbsB-rel"/>
</dbReference>
<protein>
    <recommendedName>
        <fullName evidence="2">RNase H type-1 domain-containing protein</fullName>
    </recommendedName>
</protein>
<keyword evidence="4" id="KW-1185">Reference proteome</keyword>
<dbReference type="GO" id="GO:0003676">
    <property type="term" value="F:nucleic acid binding"/>
    <property type="evidence" value="ECO:0007669"/>
    <property type="project" value="InterPro"/>
</dbReference>
<name>A0A0D3E3L0_BRAOL</name>
<dbReference type="AlphaFoldDB" id="A0A0D3E3L0"/>
<dbReference type="Proteomes" id="UP000032141">
    <property type="component" value="Chromosome C9"/>
</dbReference>
<dbReference type="Gramene" id="Bo9g028060.1">
    <property type="protein sequence ID" value="Bo9g028060.1"/>
    <property type="gene ID" value="Bo9g028060"/>
</dbReference>
<organism evidence="3 4">
    <name type="scientific">Brassica oleracea var. oleracea</name>
    <dbReference type="NCBI Taxonomy" id="109376"/>
    <lineage>
        <taxon>Eukaryota</taxon>
        <taxon>Viridiplantae</taxon>
        <taxon>Streptophyta</taxon>
        <taxon>Embryophyta</taxon>
        <taxon>Tracheophyta</taxon>
        <taxon>Spermatophyta</taxon>
        <taxon>Magnoliopsida</taxon>
        <taxon>eudicotyledons</taxon>
        <taxon>Gunneridae</taxon>
        <taxon>Pentapetalae</taxon>
        <taxon>rosids</taxon>
        <taxon>malvids</taxon>
        <taxon>Brassicales</taxon>
        <taxon>Brassicaceae</taxon>
        <taxon>Brassiceae</taxon>
        <taxon>Brassica</taxon>
    </lineage>
</organism>
<feature type="signal peptide" evidence="1">
    <location>
        <begin position="1"/>
        <end position="18"/>
    </location>
</feature>
<evidence type="ECO:0000313" key="3">
    <source>
        <dbReference type="EnsemblPlants" id="Bo9g028060.1"/>
    </source>
</evidence>
<keyword evidence="1" id="KW-0732">Signal</keyword>